<dbReference type="GO" id="GO:0016887">
    <property type="term" value="F:ATP hydrolysis activity"/>
    <property type="evidence" value="ECO:0007669"/>
    <property type="project" value="InterPro"/>
</dbReference>
<dbReference type="EMBL" id="KV589445">
    <property type="protein sequence ID" value="OPL21673.1"/>
    <property type="molecule type" value="Genomic_DNA"/>
</dbReference>
<feature type="non-terminal residue" evidence="2">
    <location>
        <position position="1"/>
    </location>
</feature>
<proteinExistence type="predicted"/>
<dbReference type="AlphaFoldDB" id="A0A3L5TSE3"/>
<feature type="non-terminal residue" evidence="2">
    <location>
        <position position="151"/>
    </location>
</feature>
<comment type="caution">
    <text evidence="2">The sequence shown here is derived from an EMBL/GenBank/DDBJ whole genome shotgun (WGS) entry which is preliminary data.</text>
</comment>
<evidence type="ECO:0000313" key="2">
    <source>
        <dbReference type="EMBL" id="OPL21673.1"/>
    </source>
</evidence>
<sequence>MCAGILLCGLGGMGKTSLANTLCYRLRGECWKTIKIELREQVTYRHFLRVSVQSIMKESNVLVSGSRIQTSDNDQIEERTDQILIEELNLRQKLLEHISEKLRRKLIILFDNLDDETTEEACATNSTIEQSKIMEFFKSLLEIMTANKDCQ</sequence>
<protein>
    <recommendedName>
        <fullName evidence="1">ATPase AAA-type core domain-containing protein</fullName>
    </recommendedName>
</protein>
<dbReference type="Pfam" id="PF00004">
    <property type="entry name" value="AAA"/>
    <property type="match status" value="1"/>
</dbReference>
<evidence type="ECO:0000313" key="3">
    <source>
        <dbReference type="Proteomes" id="UP000266721"/>
    </source>
</evidence>
<keyword evidence="3" id="KW-1185">Reference proteome</keyword>
<name>A0A3L5TSE3_MYTGA</name>
<dbReference type="InterPro" id="IPR003959">
    <property type="entry name" value="ATPase_AAA_core"/>
</dbReference>
<evidence type="ECO:0000259" key="1">
    <source>
        <dbReference type="Pfam" id="PF00004"/>
    </source>
</evidence>
<dbReference type="InterPro" id="IPR027417">
    <property type="entry name" value="P-loop_NTPase"/>
</dbReference>
<dbReference type="Gene3D" id="3.40.50.300">
    <property type="entry name" value="P-loop containing nucleotide triphosphate hydrolases"/>
    <property type="match status" value="1"/>
</dbReference>
<reference evidence="2 3" key="1">
    <citation type="journal article" date="2016" name="PLoS ONE">
        <title>A First Insight into the Genome of the Filter-Feeder Mussel Mytilus galloprovincialis.</title>
        <authorList>
            <person name="Murgarella M."/>
            <person name="Puiu D."/>
            <person name="Novoa B."/>
            <person name="Figueras A."/>
            <person name="Posada D."/>
            <person name="Canchaya C."/>
        </authorList>
    </citation>
    <scope>NUCLEOTIDE SEQUENCE [LARGE SCALE GENOMIC DNA]</scope>
    <source>
        <tissue evidence="2">Muscle</tissue>
    </source>
</reference>
<feature type="domain" description="ATPase AAA-type core" evidence="1">
    <location>
        <begin position="5"/>
        <end position="144"/>
    </location>
</feature>
<gene>
    <name evidence="2" type="ORF">AM593_04990</name>
</gene>
<dbReference type="GO" id="GO:0005524">
    <property type="term" value="F:ATP binding"/>
    <property type="evidence" value="ECO:0007669"/>
    <property type="project" value="InterPro"/>
</dbReference>
<dbReference type="Proteomes" id="UP000266721">
    <property type="component" value="Unassembled WGS sequence"/>
</dbReference>
<organism evidence="2 3">
    <name type="scientific">Mytilus galloprovincialis</name>
    <name type="common">Mediterranean mussel</name>
    <dbReference type="NCBI Taxonomy" id="29158"/>
    <lineage>
        <taxon>Eukaryota</taxon>
        <taxon>Metazoa</taxon>
        <taxon>Spiralia</taxon>
        <taxon>Lophotrochozoa</taxon>
        <taxon>Mollusca</taxon>
        <taxon>Bivalvia</taxon>
        <taxon>Autobranchia</taxon>
        <taxon>Pteriomorphia</taxon>
        <taxon>Mytilida</taxon>
        <taxon>Mytiloidea</taxon>
        <taxon>Mytilidae</taxon>
        <taxon>Mytilinae</taxon>
        <taxon>Mytilus</taxon>
    </lineage>
</organism>
<dbReference type="SUPFAM" id="SSF52540">
    <property type="entry name" value="P-loop containing nucleoside triphosphate hydrolases"/>
    <property type="match status" value="1"/>
</dbReference>
<accession>A0A3L5TSE3</accession>